<reference evidence="2 3" key="1">
    <citation type="journal article" date="2014" name="Genome Announc.">
        <title>Draft Genome Sequence of Streptomyces fradiae ATCC 19609, a Strain Highly Sensitive to Antibiotics.</title>
        <authorList>
            <person name="Bekker O.B."/>
            <person name="Klimina K.M."/>
            <person name="Vatlin A.A."/>
            <person name="Zakharevich N.V."/>
            <person name="Kasianov A.S."/>
            <person name="Danilenko V.N."/>
        </authorList>
    </citation>
    <scope>NUCLEOTIDE SEQUENCE [LARGE SCALE GENOMIC DNA]</scope>
    <source>
        <strain evidence="2 3">ATCC 19609</strain>
    </source>
</reference>
<dbReference type="Proteomes" id="UP000028058">
    <property type="component" value="Unassembled WGS sequence"/>
</dbReference>
<gene>
    <name evidence="2" type="ORF">SFRA_024490</name>
</gene>
<dbReference type="OrthoDB" id="3197212at2"/>
<dbReference type="CDD" id="cd00093">
    <property type="entry name" value="HTH_XRE"/>
    <property type="match status" value="1"/>
</dbReference>
<organism evidence="2 3">
    <name type="scientific">Streptomyces xinghaiensis</name>
    <dbReference type="NCBI Taxonomy" id="1038928"/>
    <lineage>
        <taxon>Bacteria</taxon>
        <taxon>Bacillati</taxon>
        <taxon>Actinomycetota</taxon>
        <taxon>Actinomycetes</taxon>
        <taxon>Kitasatosporales</taxon>
        <taxon>Streptomycetaceae</taxon>
        <taxon>Streptomyces</taxon>
    </lineage>
</organism>
<comment type="caution">
    <text evidence="2">The sequence shown here is derived from an EMBL/GenBank/DDBJ whole genome shotgun (WGS) entry which is preliminary data.</text>
</comment>
<evidence type="ECO:0000313" key="3">
    <source>
        <dbReference type="Proteomes" id="UP000028058"/>
    </source>
</evidence>
<dbReference type="AlphaFoldDB" id="A0A3M8EYM7"/>
<dbReference type="EMBL" id="JNAD02000013">
    <property type="protein sequence ID" value="RKM92555.1"/>
    <property type="molecule type" value="Genomic_DNA"/>
</dbReference>
<dbReference type="GO" id="GO:0003677">
    <property type="term" value="F:DNA binding"/>
    <property type="evidence" value="ECO:0007669"/>
    <property type="project" value="InterPro"/>
</dbReference>
<protein>
    <submittedName>
        <fullName evidence="2">XRE family transcriptional regulator</fullName>
    </submittedName>
</protein>
<accession>A0A3M8EYM7</accession>
<dbReference type="PROSITE" id="PS50943">
    <property type="entry name" value="HTH_CROC1"/>
    <property type="match status" value="1"/>
</dbReference>
<evidence type="ECO:0000259" key="1">
    <source>
        <dbReference type="PROSITE" id="PS50943"/>
    </source>
</evidence>
<keyword evidence="3" id="KW-1185">Reference proteome</keyword>
<evidence type="ECO:0000313" key="2">
    <source>
        <dbReference type="EMBL" id="RKM92555.1"/>
    </source>
</evidence>
<sequence length="77" mass="8352">MGPGHRRAFGLRLRLRLRELRAKADRTQASIAAEAGVDRAFYVNVGNGTNSISLDEIFVLADALGVDAAELFRGLHS</sequence>
<dbReference type="Pfam" id="PF01381">
    <property type="entry name" value="HTH_3"/>
    <property type="match status" value="1"/>
</dbReference>
<feature type="domain" description="HTH cro/C1-type" evidence="1">
    <location>
        <begin position="17"/>
        <end position="71"/>
    </location>
</feature>
<dbReference type="InterPro" id="IPR001387">
    <property type="entry name" value="Cro/C1-type_HTH"/>
</dbReference>
<proteinExistence type="predicted"/>
<name>A0A3M8EYM7_9ACTN</name>
<dbReference type="Gene3D" id="1.10.260.40">
    <property type="entry name" value="lambda repressor-like DNA-binding domains"/>
    <property type="match status" value="1"/>
</dbReference>
<dbReference type="InterPro" id="IPR010982">
    <property type="entry name" value="Lambda_DNA-bd_dom_sf"/>
</dbReference>
<dbReference type="RefSeq" id="WP_078650017.1">
    <property type="nucleotide sequence ID" value="NZ_JNAD02000013.1"/>
</dbReference>
<dbReference type="SMART" id="SM00530">
    <property type="entry name" value="HTH_XRE"/>
    <property type="match status" value="1"/>
</dbReference>
<dbReference type="SUPFAM" id="SSF47413">
    <property type="entry name" value="lambda repressor-like DNA-binding domains"/>
    <property type="match status" value="1"/>
</dbReference>